<gene>
    <name evidence="1" type="ORF">FEE95_21305</name>
</gene>
<dbReference type="EMBL" id="VATY01000006">
    <property type="protein sequence ID" value="TMM52227.1"/>
    <property type="molecule type" value="Genomic_DNA"/>
</dbReference>
<dbReference type="SUPFAM" id="SSF63829">
    <property type="entry name" value="Calcium-dependent phosphotriesterase"/>
    <property type="match status" value="1"/>
</dbReference>
<comment type="caution">
    <text evidence="1">The sequence shown here is derived from an EMBL/GenBank/DDBJ whole genome shotgun (WGS) entry which is preliminary data.</text>
</comment>
<reference evidence="1 2" key="1">
    <citation type="submission" date="2019-05" db="EMBL/GenBank/DDBJ databases">
        <authorList>
            <person name="Zhang J.-Y."/>
            <person name="Feg X."/>
            <person name="Du Z.-J."/>
        </authorList>
    </citation>
    <scope>NUCLEOTIDE SEQUENCE [LARGE SCALE GENOMIC DNA]</scope>
    <source>
        <strain evidence="1 2">RZ26</strain>
    </source>
</reference>
<dbReference type="OrthoDB" id="1093345at2"/>
<keyword evidence="2" id="KW-1185">Reference proteome</keyword>
<dbReference type="RefSeq" id="WP_138660070.1">
    <property type="nucleotide sequence ID" value="NZ_VATY01000006.1"/>
</dbReference>
<protein>
    <submittedName>
        <fullName evidence="1">Ribonuclease HII</fullName>
    </submittedName>
</protein>
<dbReference type="AlphaFoldDB" id="A0A5S3PEB9"/>
<proteinExistence type="predicted"/>
<evidence type="ECO:0000313" key="1">
    <source>
        <dbReference type="EMBL" id="TMM52227.1"/>
    </source>
</evidence>
<accession>A0A5S3PEB9</accession>
<name>A0A5S3PEB9_9FLAO</name>
<organism evidence="1 2">
    <name type="scientific">Maribacter algarum</name>
    <name type="common">ex Zhang et al. 2020</name>
    <dbReference type="NCBI Taxonomy" id="2578118"/>
    <lineage>
        <taxon>Bacteria</taxon>
        <taxon>Pseudomonadati</taxon>
        <taxon>Bacteroidota</taxon>
        <taxon>Flavobacteriia</taxon>
        <taxon>Flavobacteriales</taxon>
        <taxon>Flavobacteriaceae</taxon>
        <taxon>Maribacter</taxon>
    </lineage>
</organism>
<evidence type="ECO:0000313" key="2">
    <source>
        <dbReference type="Proteomes" id="UP000310314"/>
    </source>
</evidence>
<sequence>MKFRILVPVLFLLFNCSDKDDSVKPLLSYVPENAFLIVKIEDHNAFKNTIENNEFLSALSPSNTFERIRKKVEYLKYLSPKSESILALTETTDSRFEFLYVTDNTADLVNLDSIQNKSVESLKFANSTFDKYTVENVSFYTLITSQKVIISSSKLLLEQLDGAAATKLPETLQKLYNITGKNKPASIFINLNTGNRLLSNIFKEESEIKTSGFSDWIALDVNNTSKSLNLSGVSIANDQTWNYIDLLANTRPTTNTTASFAPSQADAILSYTFDDYTVFAKNRELSSGVVSPVDPPMNSVEEIGIIYIKDEKAVVLNTYGAEGISEYLNNQKKGVIEYQGLEILNLEKNDFLNNRFSPVVKGFKTNFCVLLKDAFIFTETEAVLKTIIRDYKNASTYSKTSVFKTLNDVIAKESSILFVSNSGNITKILENDFSVEFSNDLKKVKLSQFGLAAQTIADRNFYHTNLVIQKINPKISSTKSATNLFTVDFDSDLVTNPQFVTNHITKRKEIIAQDENNVLYLISTNGKILWKKQLSGMLQGKVKQVDIFKNGRLQLAFTTNNQFLVLDRNGKEVTKFTKTYEGGNLNPLAVFDYDKKKNYRFVVTQGEKTFMYDSKATIVKGFKYTKAEQPIIAAPKHIVINYKDFLVFKLKDGSLKLLSRVGDVRTAVSEKIDFSENEVFRYKNKFSVTDKKGVLHQVDLNGKVTKTNFNLSNDHGMAATDNTLVLMNDNILTIKGKKIELELGVYSKPQVFYINNKIYVSVTDLQNEKVYLYDSQAKPIKNFPVNGSSIIDLGDLENNKTLELVAKENGKTLVVHKI</sequence>
<dbReference type="Proteomes" id="UP000310314">
    <property type="component" value="Unassembled WGS sequence"/>
</dbReference>